<proteinExistence type="predicted"/>
<accession>A0A915KPE0</accession>
<sequence>MSSAFVFLHVKQYEGMWDVIKRKKVTIKDVEPGFAQQTRKCKATVEEASEWIRAELWTKNKQT</sequence>
<protein>
    <submittedName>
        <fullName evidence="2">Uncharacterized protein</fullName>
    </submittedName>
</protein>
<dbReference type="WBParaSite" id="nRc.2.0.1.t39598-RA">
    <property type="protein sequence ID" value="nRc.2.0.1.t39598-RA"/>
    <property type="gene ID" value="nRc.2.0.1.g39598"/>
</dbReference>
<dbReference type="AlphaFoldDB" id="A0A915KPE0"/>
<organism evidence="1 2">
    <name type="scientific">Romanomermis culicivorax</name>
    <name type="common">Nematode worm</name>
    <dbReference type="NCBI Taxonomy" id="13658"/>
    <lineage>
        <taxon>Eukaryota</taxon>
        <taxon>Metazoa</taxon>
        <taxon>Ecdysozoa</taxon>
        <taxon>Nematoda</taxon>
        <taxon>Enoplea</taxon>
        <taxon>Dorylaimia</taxon>
        <taxon>Mermithida</taxon>
        <taxon>Mermithoidea</taxon>
        <taxon>Mermithidae</taxon>
        <taxon>Romanomermis</taxon>
    </lineage>
</organism>
<evidence type="ECO:0000313" key="2">
    <source>
        <dbReference type="WBParaSite" id="nRc.2.0.1.t39598-RA"/>
    </source>
</evidence>
<reference evidence="2" key="1">
    <citation type="submission" date="2022-11" db="UniProtKB">
        <authorList>
            <consortium name="WormBaseParasite"/>
        </authorList>
    </citation>
    <scope>IDENTIFICATION</scope>
</reference>
<name>A0A915KPE0_ROMCU</name>
<evidence type="ECO:0000313" key="1">
    <source>
        <dbReference type="Proteomes" id="UP000887565"/>
    </source>
</evidence>
<dbReference type="Proteomes" id="UP000887565">
    <property type="component" value="Unplaced"/>
</dbReference>
<keyword evidence="1" id="KW-1185">Reference proteome</keyword>